<dbReference type="RefSeq" id="WP_311627176.1">
    <property type="nucleotide sequence ID" value="NZ_JAVRFE010000059.1"/>
</dbReference>
<feature type="chain" id="PRO_5046667641" description="DUF3558 domain-containing protein" evidence="2">
    <location>
        <begin position="23"/>
        <end position="190"/>
    </location>
</feature>
<dbReference type="EMBL" id="JAVRFE010000059">
    <property type="protein sequence ID" value="MDT0460222.1"/>
    <property type="molecule type" value="Genomic_DNA"/>
</dbReference>
<feature type="region of interest" description="Disordered" evidence="1">
    <location>
        <begin position="138"/>
        <end position="190"/>
    </location>
</feature>
<evidence type="ECO:0008006" key="5">
    <source>
        <dbReference type="Google" id="ProtNLM"/>
    </source>
</evidence>
<organism evidence="3 4">
    <name type="scientific">Streptomyces mooreae</name>
    <dbReference type="NCBI Taxonomy" id="3075523"/>
    <lineage>
        <taxon>Bacteria</taxon>
        <taxon>Bacillati</taxon>
        <taxon>Actinomycetota</taxon>
        <taxon>Actinomycetes</taxon>
        <taxon>Kitasatosporales</taxon>
        <taxon>Streptomycetaceae</taxon>
        <taxon>Streptomyces</taxon>
    </lineage>
</organism>
<feature type="signal peptide" evidence="2">
    <location>
        <begin position="1"/>
        <end position="22"/>
    </location>
</feature>
<evidence type="ECO:0000313" key="3">
    <source>
        <dbReference type="EMBL" id="MDT0460222.1"/>
    </source>
</evidence>
<accession>A0ABU2TGZ8</accession>
<feature type="region of interest" description="Disordered" evidence="1">
    <location>
        <begin position="24"/>
        <end position="60"/>
    </location>
</feature>
<name>A0ABU2TGZ8_9ACTN</name>
<keyword evidence="4" id="KW-1185">Reference proteome</keyword>
<keyword evidence="2" id="KW-0732">Signal</keyword>
<dbReference type="Proteomes" id="UP001180551">
    <property type="component" value="Unassembled WGS sequence"/>
</dbReference>
<evidence type="ECO:0000256" key="2">
    <source>
        <dbReference type="SAM" id="SignalP"/>
    </source>
</evidence>
<dbReference type="PROSITE" id="PS51257">
    <property type="entry name" value="PROKAR_LIPOPROTEIN"/>
    <property type="match status" value="1"/>
</dbReference>
<reference evidence="3" key="1">
    <citation type="submission" date="2024-05" db="EMBL/GenBank/DDBJ databases">
        <title>30 novel species of actinomycetes from the DSMZ collection.</title>
        <authorList>
            <person name="Nouioui I."/>
        </authorList>
    </citation>
    <scope>NUCLEOTIDE SEQUENCE</scope>
    <source>
        <strain evidence="3">DSM 41527</strain>
    </source>
</reference>
<evidence type="ECO:0000256" key="1">
    <source>
        <dbReference type="SAM" id="MobiDB-lite"/>
    </source>
</evidence>
<comment type="caution">
    <text evidence="3">The sequence shown here is derived from an EMBL/GenBank/DDBJ whole genome shotgun (WGS) entry which is preliminary data.</text>
</comment>
<gene>
    <name evidence="3" type="ORF">RM550_31635</name>
</gene>
<sequence>MRRLIAVPTVLLALAAAGCGDADRSPTAAASSAAGNGPVPGRTPDEGAGSASPTIPGQPMNCGELPDALGESGDVVLYADPGAGGTVGCDEARRVMSEFFVRAPHEARDDRGTLAVRGWFCQYESGPTGTWITACRKDKREMHTEEPGDQPSAPGSPREPGGPDGPDGSQLPSIPGEPSAPMDDPSTEEL</sequence>
<protein>
    <recommendedName>
        <fullName evidence="5">DUF3558 domain-containing protein</fullName>
    </recommendedName>
</protein>
<evidence type="ECO:0000313" key="4">
    <source>
        <dbReference type="Proteomes" id="UP001180551"/>
    </source>
</evidence>
<proteinExistence type="predicted"/>